<protein>
    <recommendedName>
        <fullName evidence="6">Large ribosomal subunit protein mL50</fullName>
    </recommendedName>
    <alternativeName>
        <fullName evidence="7">39S ribosomal protein L50, mitochondrial</fullName>
    </alternativeName>
</protein>
<accession>A0AAJ6VVW5</accession>
<evidence type="ECO:0000256" key="4">
    <source>
        <dbReference type="ARBA" id="ARBA00023128"/>
    </source>
</evidence>
<comment type="subcellular location">
    <subcellularLocation>
        <location evidence="1">Mitochondrion</location>
    </subcellularLocation>
</comment>
<keyword evidence="8" id="KW-1185">Reference proteome</keyword>
<evidence type="ECO:0000256" key="5">
    <source>
        <dbReference type="ARBA" id="ARBA00023274"/>
    </source>
</evidence>
<dbReference type="KEGG" id="goe:100899452"/>
<evidence type="ECO:0000256" key="7">
    <source>
        <dbReference type="ARBA" id="ARBA00035398"/>
    </source>
</evidence>
<keyword evidence="3 9" id="KW-0689">Ribosomal protein</keyword>
<sequence length="221" mass="25629">MAGLAQYSRALLLRSQANPAFVQSVRTGVSYKAMLTKKEYYDADKLDDGTTVQAILNSMADRGFCRPQRPYSPPEDLQERLKKIIEKHMPQEKRADLWEAKLSQPTKVRFLAECVREFDHDIPNYEIASLKTARNVLEYFSKEVDGLNSYDRLVARQDKPDNLHVLENYVRFHPDRDTMFNGVTAYPGAGCKVTGLRTRKKYDSWSMDRSWPFEVHTSKRK</sequence>
<proteinExistence type="inferred from homology"/>
<dbReference type="RefSeq" id="XP_003739627.1">
    <property type="nucleotide sequence ID" value="XM_003739579.1"/>
</dbReference>
<name>A0AAJ6VVW5_9ACAR</name>
<gene>
    <name evidence="9" type="primary">LOC100899452</name>
</gene>
<dbReference type="PANTHER" id="PTHR31542:SF1">
    <property type="entry name" value="LARGE RIBOSOMAL SUBUNIT PROTEIN ML50"/>
    <property type="match status" value="1"/>
</dbReference>
<organism evidence="8 9">
    <name type="scientific">Galendromus occidentalis</name>
    <name type="common">western predatory mite</name>
    <dbReference type="NCBI Taxonomy" id="34638"/>
    <lineage>
        <taxon>Eukaryota</taxon>
        <taxon>Metazoa</taxon>
        <taxon>Ecdysozoa</taxon>
        <taxon>Arthropoda</taxon>
        <taxon>Chelicerata</taxon>
        <taxon>Arachnida</taxon>
        <taxon>Acari</taxon>
        <taxon>Parasitiformes</taxon>
        <taxon>Mesostigmata</taxon>
        <taxon>Gamasina</taxon>
        <taxon>Phytoseioidea</taxon>
        <taxon>Phytoseiidae</taxon>
        <taxon>Typhlodrominae</taxon>
        <taxon>Galendromus</taxon>
    </lineage>
</organism>
<reference evidence="9" key="1">
    <citation type="submission" date="2025-08" db="UniProtKB">
        <authorList>
            <consortium name="RefSeq"/>
        </authorList>
    </citation>
    <scope>IDENTIFICATION</scope>
</reference>
<dbReference type="Proteomes" id="UP000694867">
    <property type="component" value="Unplaced"/>
</dbReference>
<dbReference type="CTD" id="54534"/>
<dbReference type="PANTHER" id="PTHR31542">
    <property type="entry name" value="39A RIBOSOMAL PROTEIN L50, MITOCHONDRIAL"/>
    <property type="match status" value="1"/>
</dbReference>
<evidence type="ECO:0000256" key="1">
    <source>
        <dbReference type="ARBA" id="ARBA00004173"/>
    </source>
</evidence>
<dbReference type="AlphaFoldDB" id="A0AAJ6VVW5"/>
<dbReference type="InterPro" id="IPR018305">
    <property type="entry name" value="Ribosomal_m50"/>
</dbReference>
<comment type="similarity">
    <text evidence="2">Belongs to the mitochondrion-specific ribosomal protein mL50 family.</text>
</comment>
<dbReference type="GeneID" id="100899452"/>
<evidence type="ECO:0000256" key="2">
    <source>
        <dbReference type="ARBA" id="ARBA00008860"/>
    </source>
</evidence>
<evidence type="ECO:0000256" key="6">
    <source>
        <dbReference type="ARBA" id="ARBA00035183"/>
    </source>
</evidence>
<evidence type="ECO:0000313" key="8">
    <source>
        <dbReference type="Proteomes" id="UP000694867"/>
    </source>
</evidence>
<evidence type="ECO:0000256" key="3">
    <source>
        <dbReference type="ARBA" id="ARBA00022980"/>
    </source>
</evidence>
<keyword evidence="5" id="KW-0687">Ribonucleoprotein</keyword>
<dbReference type="GO" id="GO:0005762">
    <property type="term" value="C:mitochondrial large ribosomal subunit"/>
    <property type="evidence" value="ECO:0007669"/>
    <property type="project" value="TreeGrafter"/>
</dbReference>
<dbReference type="Pfam" id="PF10501">
    <property type="entry name" value="Ribosomal_L50"/>
    <property type="match status" value="1"/>
</dbReference>
<keyword evidence="4" id="KW-0496">Mitochondrion</keyword>
<evidence type="ECO:0000313" key="9">
    <source>
        <dbReference type="RefSeq" id="XP_003739627.1"/>
    </source>
</evidence>